<name>A0AC59ZHU7_RANTA</name>
<organism evidence="1 2">
    <name type="scientific">Rangifer tarandus platyrhynchus</name>
    <name type="common">Svalbard reindeer</name>
    <dbReference type="NCBI Taxonomy" id="3082113"/>
    <lineage>
        <taxon>Eukaryota</taxon>
        <taxon>Metazoa</taxon>
        <taxon>Chordata</taxon>
        <taxon>Craniata</taxon>
        <taxon>Vertebrata</taxon>
        <taxon>Euteleostomi</taxon>
        <taxon>Mammalia</taxon>
        <taxon>Eutheria</taxon>
        <taxon>Laurasiatheria</taxon>
        <taxon>Artiodactyla</taxon>
        <taxon>Ruminantia</taxon>
        <taxon>Pecora</taxon>
        <taxon>Cervidae</taxon>
        <taxon>Odocoileinae</taxon>
        <taxon>Rangifer</taxon>
    </lineage>
</organism>
<accession>A0AC59ZHU7</accession>
<gene>
    <name evidence="1" type="ORF">MRATA1EN22A_LOCUS18730</name>
</gene>
<sequence>MLSACFSQPLPHFKRFLLRLTGNCFPKQVPLPPAAHPAEGPWLWQWASLPWATSGRGTARRAGPGPAEDTRGLLRPGANGNGPKSFRGTPVYSRVRSQLQARLKMPCSSDTPNSCPHVACAVPPQQRILSTLSSLQFPSALTTAAMRQIALFFNDTETFEHCISRIPSRER</sequence>
<proteinExistence type="predicted"/>
<evidence type="ECO:0000313" key="1">
    <source>
        <dbReference type="EMBL" id="CAN0432076.1"/>
    </source>
</evidence>
<dbReference type="Proteomes" id="UP001162501">
    <property type="component" value="Chromosome 3"/>
</dbReference>
<dbReference type="EMBL" id="OX596087">
    <property type="protein sequence ID" value="CAN0432076.1"/>
    <property type="molecule type" value="Genomic_DNA"/>
</dbReference>
<reference evidence="1" key="2">
    <citation type="submission" date="2025-03" db="EMBL/GenBank/DDBJ databases">
        <authorList>
            <consortium name="ELIXIR-Norway"/>
            <consortium name="Elixir Norway"/>
        </authorList>
    </citation>
    <scope>NUCLEOTIDE SEQUENCE</scope>
</reference>
<reference evidence="1" key="1">
    <citation type="submission" date="2023-05" db="EMBL/GenBank/DDBJ databases">
        <authorList>
            <consortium name="ELIXIR-Norway"/>
        </authorList>
    </citation>
    <scope>NUCLEOTIDE SEQUENCE</scope>
</reference>
<evidence type="ECO:0000313" key="2">
    <source>
        <dbReference type="Proteomes" id="UP001162501"/>
    </source>
</evidence>
<protein>
    <submittedName>
        <fullName evidence="1">Uncharacterized protein</fullName>
    </submittedName>
</protein>